<sequence length="91" mass="10277">MLVATDGGIPMSDFDERIQEVLEKHACHFKTTGMGFNTTISKEDYSLQSLSAIKTIIKESLPKKMPKSNEVAHYVRGRNETIDEIHKRLGI</sequence>
<proteinExistence type="predicted"/>
<protein>
    <submittedName>
        <fullName evidence="1">Uncharacterized protein</fullName>
    </submittedName>
</protein>
<name>A0A0F9SLZ7_9ZZZZ</name>
<gene>
    <name evidence="1" type="ORF">LCGC14_0434770</name>
</gene>
<dbReference type="AlphaFoldDB" id="A0A0F9SLZ7"/>
<reference evidence="1" key="1">
    <citation type="journal article" date="2015" name="Nature">
        <title>Complex archaea that bridge the gap between prokaryotes and eukaryotes.</title>
        <authorList>
            <person name="Spang A."/>
            <person name="Saw J.H."/>
            <person name="Jorgensen S.L."/>
            <person name="Zaremba-Niedzwiedzka K."/>
            <person name="Martijn J."/>
            <person name="Lind A.E."/>
            <person name="van Eijk R."/>
            <person name="Schleper C."/>
            <person name="Guy L."/>
            <person name="Ettema T.J."/>
        </authorList>
    </citation>
    <scope>NUCLEOTIDE SEQUENCE</scope>
</reference>
<comment type="caution">
    <text evidence="1">The sequence shown here is derived from an EMBL/GenBank/DDBJ whole genome shotgun (WGS) entry which is preliminary data.</text>
</comment>
<dbReference type="EMBL" id="LAZR01000412">
    <property type="protein sequence ID" value="KKN70030.1"/>
    <property type="molecule type" value="Genomic_DNA"/>
</dbReference>
<accession>A0A0F9SLZ7</accession>
<evidence type="ECO:0000313" key="1">
    <source>
        <dbReference type="EMBL" id="KKN70030.1"/>
    </source>
</evidence>
<organism evidence="1">
    <name type="scientific">marine sediment metagenome</name>
    <dbReference type="NCBI Taxonomy" id="412755"/>
    <lineage>
        <taxon>unclassified sequences</taxon>
        <taxon>metagenomes</taxon>
        <taxon>ecological metagenomes</taxon>
    </lineage>
</organism>